<sequence length="315" mass="36644">MKKEIIRKIIHLVIQAQEYALKIGIPNILQPGLVKEMIISEILGHDLIHSKRDADACDPNDPSIKYEYLSCYVGGLGQLDRMFKEPKEEREKSLYRIWRNKKIYFAVFHKDDPLKVKTIYEIEPKVLVAETERQLDRSRNAISHIGVNESWAAKNGNVADTSNEEVDAKPFLEAFFNVFGISRKRVSSFEHRVKKLDDKDGYIDLLWKGIILIEMKSRGKDLNKAYDQAKDYLHGLKEHELPKYILVSDFERFRLVDLEENTSHEFLLKNFATHVHLFGFIAGYQKKVYKEQDPRVAQLLLLSAVSRKVVVNLWS</sequence>
<comment type="caution">
    <text evidence="2">The sequence shown here is derived from an EMBL/GenBank/DDBJ whole genome shotgun (WGS) entry which is preliminary data.</text>
</comment>
<dbReference type="AlphaFoldDB" id="A0AAE0W7Y4"/>
<dbReference type="InterPro" id="IPR038402">
    <property type="entry name" value="PvuII_sf"/>
</dbReference>
<reference evidence="2" key="2">
    <citation type="journal article" date="2021" name="Genome Biol. Evol.">
        <title>Developing a high-quality reference genome for a parasitic bivalve with doubly uniparental inheritance (Bivalvia: Unionida).</title>
        <authorList>
            <person name="Smith C.H."/>
        </authorList>
    </citation>
    <scope>NUCLEOTIDE SEQUENCE</scope>
    <source>
        <strain evidence="2">CHS0354</strain>
        <tissue evidence="2">Mantle</tissue>
    </source>
</reference>
<name>A0AAE0W7Y4_9BIVA</name>
<dbReference type="Pfam" id="PF20464">
    <property type="entry name" value="MmeI_N"/>
    <property type="match status" value="1"/>
</dbReference>
<evidence type="ECO:0000313" key="2">
    <source>
        <dbReference type="EMBL" id="KAK3604816.1"/>
    </source>
</evidence>
<organism evidence="2 3">
    <name type="scientific">Potamilus streckersoni</name>
    <dbReference type="NCBI Taxonomy" id="2493646"/>
    <lineage>
        <taxon>Eukaryota</taxon>
        <taxon>Metazoa</taxon>
        <taxon>Spiralia</taxon>
        <taxon>Lophotrochozoa</taxon>
        <taxon>Mollusca</taxon>
        <taxon>Bivalvia</taxon>
        <taxon>Autobranchia</taxon>
        <taxon>Heteroconchia</taxon>
        <taxon>Palaeoheterodonta</taxon>
        <taxon>Unionida</taxon>
        <taxon>Unionoidea</taxon>
        <taxon>Unionidae</taxon>
        <taxon>Ambleminae</taxon>
        <taxon>Lampsilini</taxon>
        <taxon>Potamilus</taxon>
    </lineage>
</organism>
<dbReference type="Proteomes" id="UP001195483">
    <property type="component" value="Unassembled WGS sequence"/>
</dbReference>
<feature type="domain" description="MmeI-like N-terminal" evidence="1">
    <location>
        <begin position="154"/>
        <end position="305"/>
    </location>
</feature>
<gene>
    <name evidence="2" type="ORF">CHS0354_000478</name>
</gene>
<dbReference type="InterPro" id="IPR046817">
    <property type="entry name" value="MmeI_N"/>
</dbReference>
<dbReference type="Gene3D" id="3.40.210.10">
    <property type="entry name" value="PVUII Endonuclease, subunit A"/>
    <property type="match status" value="1"/>
</dbReference>
<keyword evidence="3" id="KW-1185">Reference proteome</keyword>
<reference evidence="2" key="3">
    <citation type="submission" date="2023-05" db="EMBL/GenBank/DDBJ databases">
        <authorList>
            <person name="Smith C.H."/>
        </authorList>
    </citation>
    <scope>NUCLEOTIDE SEQUENCE</scope>
    <source>
        <strain evidence="2">CHS0354</strain>
        <tissue evidence="2">Mantle</tissue>
    </source>
</reference>
<proteinExistence type="predicted"/>
<protein>
    <recommendedName>
        <fullName evidence="1">MmeI-like N-terminal domain-containing protein</fullName>
    </recommendedName>
</protein>
<accession>A0AAE0W7Y4</accession>
<reference evidence="2" key="1">
    <citation type="journal article" date="2021" name="Genome Biol. Evol.">
        <title>A High-Quality Reference Genome for a Parasitic Bivalve with Doubly Uniparental Inheritance (Bivalvia: Unionida).</title>
        <authorList>
            <person name="Smith C.H."/>
        </authorList>
    </citation>
    <scope>NUCLEOTIDE SEQUENCE</scope>
    <source>
        <strain evidence="2">CHS0354</strain>
    </source>
</reference>
<evidence type="ECO:0000313" key="3">
    <source>
        <dbReference type="Proteomes" id="UP001195483"/>
    </source>
</evidence>
<dbReference type="EMBL" id="JAEAOA010000085">
    <property type="protein sequence ID" value="KAK3604816.1"/>
    <property type="molecule type" value="Genomic_DNA"/>
</dbReference>
<evidence type="ECO:0000259" key="1">
    <source>
        <dbReference type="Pfam" id="PF20464"/>
    </source>
</evidence>